<comment type="caution">
    <text evidence="2">The sequence shown here is derived from an EMBL/GenBank/DDBJ whole genome shotgun (WGS) entry which is preliminary data.</text>
</comment>
<feature type="region of interest" description="Disordered" evidence="1">
    <location>
        <begin position="67"/>
        <end position="96"/>
    </location>
</feature>
<proteinExistence type="predicted"/>
<evidence type="ECO:0000313" key="2">
    <source>
        <dbReference type="EMBL" id="MDT0446814.1"/>
    </source>
</evidence>
<keyword evidence="3" id="KW-1185">Reference proteome</keyword>
<evidence type="ECO:0000313" key="3">
    <source>
        <dbReference type="Proteomes" id="UP001183615"/>
    </source>
</evidence>
<dbReference type="EMBL" id="JAVREV010000022">
    <property type="protein sequence ID" value="MDT0446814.1"/>
    <property type="molecule type" value="Genomic_DNA"/>
</dbReference>
<protein>
    <submittedName>
        <fullName evidence="2">Uncharacterized protein</fullName>
    </submittedName>
</protein>
<feature type="region of interest" description="Disordered" evidence="1">
    <location>
        <begin position="299"/>
        <end position="338"/>
    </location>
</feature>
<name>A0ABU2SCV5_9ACTN</name>
<dbReference type="Proteomes" id="UP001183615">
    <property type="component" value="Unassembled WGS sequence"/>
</dbReference>
<accession>A0ABU2SCV5</accession>
<reference evidence="3" key="1">
    <citation type="submission" date="2023-07" db="EMBL/GenBank/DDBJ databases">
        <title>30 novel species of actinomycetes from the DSMZ collection.</title>
        <authorList>
            <person name="Nouioui I."/>
        </authorList>
    </citation>
    <scope>NUCLEOTIDE SEQUENCE [LARGE SCALE GENOMIC DNA]</scope>
    <source>
        <strain evidence="3">DSM 41886</strain>
    </source>
</reference>
<sequence length="338" mass="37278">MHQLTLPALRADSALGFLAALGILELTTHTLDPATGLSWHGPAQPAILHTTHPLTHDQLAHHLQQQLPNDPENEPLPLAPGILSRTRPNRSSPNEPLRIPAHEAHHQLAHYTQTERDTAAPQARWFTALTNQCHTDEKNGHHYTTITPLFAPSGRMTLRQNWAKAAAHCTDDPHHLKAALTAWARVPDYAGASLDHHSHGPAHLHTDGQPAQHGVPGATWLALHAFAHFRLTGNGHHSNTTAWTTTPQGPTLTWPTWHPPLRTTAITTLLEHPLLHHPNPPHTHLTNLGITAIYTTHRTQLSKSQGPLQPAHRTWPPTASEPQAHTETPDRTEGKCRR</sequence>
<dbReference type="RefSeq" id="WP_311620954.1">
    <property type="nucleotide sequence ID" value="NZ_JAVREV010000022.1"/>
</dbReference>
<feature type="compositionally biased region" description="Low complexity" evidence="1">
    <location>
        <begin position="67"/>
        <end position="80"/>
    </location>
</feature>
<organism evidence="2 3">
    <name type="scientific">Streptomyces johnsoniae</name>
    <dbReference type="NCBI Taxonomy" id="3075532"/>
    <lineage>
        <taxon>Bacteria</taxon>
        <taxon>Bacillati</taxon>
        <taxon>Actinomycetota</taxon>
        <taxon>Actinomycetes</taxon>
        <taxon>Kitasatosporales</taxon>
        <taxon>Streptomycetaceae</taxon>
        <taxon>Streptomyces</taxon>
    </lineage>
</organism>
<gene>
    <name evidence="2" type="ORF">RM779_30085</name>
</gene>
<evidence type="ECO:0000256" key="1">
    <source>
        <dbReference type="SAM" id="MobiDB-lite"/>
    </source>
</evidence>
<feature type="compositionally biased region" description="Basic and acidic residues" evidence="1">
    <location>
        <begin position="327"/>
        <end position="338"/>
    </location>
</feature>